<evidence type="ECO:0000313" key="2">
    <source>
        <dbReference type="Proteomes" id="UP001164250"/>
    </source>
</evidence>
<dbReference type="EMBL" id="CM047900">
    <property type="protein sequence ID" value="KAJ0099391.1"/>
    <property type="molecule type" value="Genomic_DNA"/>
</dbReference>
<keyword evidence="2" id="KW-1185">Reference proteome</keyword>
<comment type="caution">
    <text evidence="1">The sequence shown here is derived from an EMBL/GenBank/DDBJ whole genome shotgun (WGS) entry which is preliminary data.</text>
</comment>
<dbReference type="Proteomes" id="UP001164250">
    <property type="component" value="Chromosome 4"/>
</dbReference>
<proteinExistence type="predicted"/>
<reference evidence="2" key="1">
    <citation type="journal article" date="2023" name="G3 (Bethesda)">
        <title>Genome assembly and association tests identify interacting loci associated with vigor, precocity, and sex in interspecific pistachio rootstocks.</title>
        <authorList>
            <person name="Palmer W."/>
            <person name="Jacygrad E."/>
            <person name="Sagayaradj S."/>
            <person name="Cavanaugh K."/>
            <person name="Han R."/>
            <person name="Bertier L."/>
            <person name="Beede B."/>
            <person name="Kafkas S."/>
            <person name="Golino D."/>
            <person name="Preece J."/>
            <person name="Michelmore R."/>
        </authorList>
    </citation>
    <scope>NUCLEOTIDE SEQUENCE [LARGE SCALE GENOMIC DNA]</scope>
</reference>
<gene>
    <name evidence="1" type="ORF">Patl1_20989</name>
</gene>
<evidence type="ECO:0000313" key="1">
    <source>
        <dbReference type="EMBL" id="KAJ0099391.1"/>
    </source>
</evidence>
<accession>A0ACC1BKL8</accession>
<organism evidence="1 2">
    <name type="scientific">Pistacia atlantica</name>
    <dbReference type="NCBI Taxonomy" id="434234"/>
    <lineage>
        <taxon>Eukaryota</taxon>
        <taxon>Viridiplantae</taxon>
        <taxon>Streptophyta</taxon>
        <taxon>Embryophyta</taxon>
        <taxon>Tracheophyta</taxon>
        <taxon>Spermatophyta</taxon>
        <taxon>Magnoliopsida</taxon>
        <taxon>eudicotyledons</taxon>
        <taxon>Gunneridae</taxon>
        <taxon>Pentapetalae</taxon>
        <taxon>rosids</taxon>
        <taxon>malvids</taxon>
        <taxon>Sapindales</taxon>
        <taxon>Anacardiaceae</taxon>
        <taxon>Pistacia</taxon>
    </lineage>
</organism>
<sequence>MFGGRLFRMRCCSHILNLIIKDRLSVIEGDIEKIGDSVSY</sequence>
<name>A0ACC1BKL8_9ROSI</name>
<protein>
    <submittedName>
        <fullName evidence="1">Uncharacterized protein</fullName>
    </submittedName>
</protein>